<feature type="transmembrane region" description="Helical" evidence="1">
    <location>
        <begin position="12"/>
        <end position="32"/>
    </location>
</feature>
<feature type="transmembrane region" description="Helical" evidence="1">
    <location>
        <begin position="94"/>
        <end position="112"/>
    </location>
</feature>
<dbReference type="Pfam" id="PF05437">
    <property type="entry name" value="AzlD"/>
    <property type="match status" value="1"/>
</dbReference>
<proteinExistence type="predicted"/>
<feature type="transmembrane region" description="Helical" evidence="1">
    <location>
        <begin position="44"/>
        <end position="67"/>
    </location>
</feature>
<comment type="caution">
    <text evidence="2">The sequence shown here is derived from an EMBL/GenBank/DDBJ whole genome shotgun (WGS) entry which is preliminary data.</text>
</comment>
<reference evidence="2 3" key="1">
    <citation type="submission" date="2018-06" db="EMBL/GenBank/DDBJ databases">
        <title>Genome of strain Polynucleobacter sp. FUKU-NW-11.</title>
        <authorList>
            <person name="Hahn M.W."/>
        </authorList>
    </citation>
    <scope>NUCLEOTIDE SEQUENCE [LARGE SCALE GENOMIC DNA]</scope>
    <source>
        <strain evidence="3">FUKU-NW11</strain>
    </source>
</reference>
<keyword evidence="3" id="KW-1185">Reference proteome</keyword>
<keyword evidence="1" id="KW-0812">Transmembrane</keyword>
<evidence type="ECO:0000256" key="1">
    <source>
        <dbReference type="SAM" id="Phobius"/>
    </source>
</evidence>
<protein>
    <submittedName>
        <fullName evidence="2">AzlD domain-containing protein</fullName>
    </submittedName>
</protein>
<keyword evidence="1" id="KW-0472">Membrane</keyword>
<gene>
    <name evidence="2" type="ORF">DP176_04550</name>
</gene>
<keyword evidence="1" id="KW-1133">Transmembrane helix</keyword>
<evidence type="ECO:0000313" key="2">
    <source>
        <dbReference type="EMBL" id="RAZ41862.1"/>
    </source>
</evidence>
<evidence type="ECO:0000313" key="3">
    <source>
        <dbReference type="Proteomes" id="UP000251072"/>
    </source>
</evidence>
<name>A0ABX9F8D3_9BURK</name>
<dbReference type="InterPro" id="IPR008407">
    <property type="entry name" value="Brnchd-chn_aa_trnsp_AzlD"/>
</dbReference>
<dbReference type="RefSeq" id="WP_112237687.1">
    <property type="nucleotide sequence ID" value="NZ_QMCH01000003.1"/>
</dbReference>
<dbReference type="EMBL" id="QMCH01000003">
    <property type="protein sequence ID" value="RAZ41862.1"/>
    <property type="molecule type" value="Genomic_DNA"/>
</dbReference>
<sequence length="113" mass="12193">MHNMLSGWSLGAALIGACVGTYICRAIGVLLSSHIHQDSEIFRWLSAVTYAMVAALTIRLILLPVGLLETVPLWTRILICGLSLGLTLYRPGRLLTPALFLGTLLTILYGALS</sequence>
<accession>A0ABX9F8D3</accession>
<organism evidence="2 3">
    <name type="scientific">Polynucleobacter paneuropaeus</name>
    <dbReference type="NCBI Taxonomy" id="2527775"/>
    <lineage>
        <taxon>Bacteria</taxon>
        <taxon>Pseudomonadati</taxon>
        <taxon>Pseudomonadota</taxon>
        <taxon>Betaproteobacteria</taxon>
        <taxon>Burkholderiales</taxon>
        <taxon>Burkholderiaceae</taxon>
        <taxon>Polynucleobacter</taxon>
    </lineage>
</organism>
<dbReference type="Proteomes" id="UP000251072">
    <property type="component" value="Unassembled WGS sequence"/>
</dbReference>